<evidence type="ECO:0000259" key="2">
    <source>
        <dbReference type="Pfam" id="PF06580"/>
    </source>
</evidence>
<dbReference type="InterPro" id="IPR036890">
    <property type="entry name" value="HATPase_C_sf"/>
</dbReference>
<keyword evidence="3" id="KW-0808">Transferase</keyword>
<keyword evidence="3" id="KW-0418">Kinase</keyword>
<feature type="transmembrane region" description="Helical" evidence="1">
    <location>
        <begin position="45"/>
        <end position="68"/>
    </location>
</feature>
<feature type="domain" description="Signal transduction histidine kinase internal region" evidence="2">
    <location>
        <begin position="128"/>
        <end position="204"/>
    </location>
</feature>
<dbReference type="SUPFAM" id="SSF55874">
    <property type="entry name" value="ATPase domain of HSP90 chaperone/DNA topoisomerase II/histidine kinase"/>
    <property type="match status" value="1"/>
</dbReference>
<dbReference type="InterPro" id="IPR050640">
    <property type="entry name" value="Bact_2-comp_sensor_kinase"/>
</dbReference>
<dbReference type="EMBL" id="JAVTTO010000002">
    <property type="protein sequence ID" value="MDT7831776.1"/>
    <property type="molecule type" value="Genomic_DNA"/>
</dbReference>
<keyword evidence="4" id="KW-1185">Reference proteome</keyword>
<keyword evidence="1" id="KW-0472">Membrane</keyword>
<sequence length="317" mass="36839">MNYHTNILENIETNIFAFIPYAIIVYINLYVLMPRYLLQKKIASYVALLLLSIVLITLFSSYYLAYYFEYINVYLPTARFFASLPGKIAIVTEVILSLCLSMTLFLIDAWYQKERSIQEIEQKQLETELNLLKNQINPHFLFNSLNSIYVMLGKNLEQGKNLLLQFSEILSHQLYETSKKKIPLEREFENLQNYIDIERIRHEDLVTVMCNFPKDNENLNIAPMLLLPLVENAFKHGQSTKGYHVRINASVTLGTLNFNIENSVSEKTRNTSKKEQGIGLTNVKRRLALIYPNLHLFQVVAKNATFIVNLNIQLDEN</sequence>
<dbReference type="Pfam" id="PF06580">
    <property type="entry name" value="His_kinase"/>
    <property type="match status" value="1"/>
</dbReference>
<dbReference type="PANTHER" id="PTHR34220">
    <property type="entry name" value="SENSOR HISTIDINE KINASE YPDA"/>
    <property type="match status" value="1"/>
</dbReference>
<keyword evidence="1" id="KW-0812">Transmembrane</keyword>
<protein>
    <submittedName>
        <fullName evidence="3">Histidine kinase</fullName>
    </submittedName>
</protein>
<proteinExistence type="predicted"/>
<feature type="transmembrane region" description="Helical" evidence="1">
    <location>
        <begin position="88"/>
        <end position="107"/>
    </location>
</feature>
<keyword evidence="1" id="KW-1133">Transmembrane helix</keyword>
<evidence type="ECO:0000313" key="4">
    <source>
        <dbReference type="Proteomes" id="UP001257277"/>
    </source>
</evidence>
<gene>
    <name evidence="3" type="ORF">RQM59_05255</name>
</gene>
<organism evidence="3 4">
    <name type="scientific">Asprobacillus argus</name>
    <dbReference type="NCBI Taxonomy" id="3076534"/>
    <lineage>
        <taxon>Bacteria</taxon>
        <taxon>Pseudomonadati</taxon>
        <taxon>Bacteroidota</taxon>
        <taxon>Flavobacteriia</taxon>
        <taxon>Flavobacteriales</taxon>
        <taxon>Flavobacteriaceae</taxon>
        <taxon>Asprobacillus</taxon>
    </lineage>
</organism>
<dbReference type="Gene3D" id="3.30.565.10">
    <property type="entry name" value="Histidine kinase-like ATPase, C-terminal domain"/>
    <property type="match status" value="1"/>
</dbReference>
<dbReference type="Proteomes" id="UP001257277">
    <property type="component" value="Unassembled WGS sequence"/>
</dbReference>
<dbReference type="GO" id="GO:0016301">
    <property type="term" value="F:kinase activity"/>
    <property type="evidence" value="ECO:0007669"/>
    <property type="project" value="UniProtKB-KW"/>
</dbReference>
<feature type="transmembrane region" description="Helical" evidence="1">
    <location>
        <begin position="15"/>
        <end position="33"/>
    </location>
</feature>
<reference evidence="3 4" key="1">
    <citation type="submission" date="2023-09" db="EMBL/GenBank/DDBJ databases">
        <title>Novel taxa isolated from Blanes Bay.</title>
        <authorList>
            <person name="Rey-Velasco X."/>
            <person name="Lucena T."/>
        </authorList>
    </citation>
    <scope>NUCLEOTIDE SEQUENCE [LARGE SCALE GENOMIC DNA]</scope>
    <source>
        <strain evidence="3 4">S356</strain>
    </source>
</reference>
<dbReference type="InterPro" id="IPR010559">
    <property type="entry name" value="Sig_transdc_His_kin_internal"/>
</dbReference>
<accession>A0ABU3LDI5</accession>
<comment type="caution">
    <text evidence="3">The sequence shown here is derived from an EMBL/GenBank/DDBJ whole genome shotgun (WGS) entry which is preliminary data.</text>
</comment>
<dbReference type="PANTHER" id="PTHR34220:SF7">
    <property type="entry name" value="SENSOR HISTIDINE KINASE YPDA"/>
    <property type="match status" value="1"/>
</dbReference>
<name>A0ABU3LDI5_9FLAO</name>
<evidence type="ECO:0000256" key="1">
    <source>
        <dbReference type="SAM" id="Phobius"/>
    </source>
</evidence>
<evidence type="ECO:0000313" key="3">
    <source>
        <dbReference type="EMBL" id="MDT7831776.1"/>
    </source>
</evidence>